<protein>
    <recommendedName>
        <fullName evidence="5">HELZ</fullName>
    </recommendedName>
</protein>
<accession>A0A7J7JS52</accession>
<dbReference type="GO" id="GO:0035194">
    <property type="term" value="P:regulatory ncRNA-mediated post-transcriptional gene silencing"/>
    <property type="evidence" value="ECO:0007669"/>
    <property type="project" value="TreeGrafter"/>
</dbReference>
<dbReference type="Gene3D" id="3.40.50.300">
    <property type="entry name" value="P-loop containing nucleotide triphosphate hydrolases"/>
    <property type="match status" value="2"/>
</dbReference>
<dbReference type="FunFam" id="3.40.50.300:FF:000419">
    <property type="entry name" value="Probable helicase with zinc finger domain"/>
    <property type="match status" value="1"/>
</dbReference>
<reference evidence="3" key="1">
    <citation type="submission" date="2020-06" db="EMBL/GenBank/DDBJ databases">
        <title>Draft genome of Bugula neritina, a colonial animal packing powerful symbionts and potential medicines.</title>
        <authorList>
            <person name="Rayko M."/>
        </authorList>
    </citation>
    <scope>NUCLEOTIDE SEQUENCE [LARGE SCALE GENOMIC DNA]</scope>
    <source>
        <strain evidence="3">Kwan_BN1</strain>
    </source>
</reference>
<dbReference type="Pfam" id="PF13087">
    <property type="entry name" value="AAA_12"/>
    <property type="match status" value="1"/>
</dbReference>
<organism evidence="3 4">
    <name type="scientific">Bugula neritina</name>
    <name type="common">Brown bryozoan</name>
    <name type="synonym">Sertularia neritina</name>
    <dbReference type="NCBI Taxonomy" id="10212"/>
    <lineage>
        <taxon>Eukaryota</taxon>
        <taxon>Metazoa</taxon>
        <taxon>Spiralia</taxon>
        <taxon>Lophotrochozoa</taxon>
        <taxon>Bryozoa</taxon>
        <taxon>Gymnolaemata</taxon>
        <taxon>Cheilostomatida</taxon>
        <taxon>Flustrina</taxon>
        <taxon>Buguloidea</taxon>
        <taxon>Bugulidae</taxon>
        <taxon>Bugula</taxon>
    </lineage>
</organism>
<dbReference type="CDD" id="cd18808">
    <property type="entry name" value="SF1_C_Upf1"/>
    <property type="match status" value="1"/>
</dbReference>
<sequence length="902" mass="103351">MVQIVEGVDLYVDGKTSVIHRNKSDKKKWMFSYNTKQQLEEILLIGDDSYSHQLNFTIQSVSMRDCARNSDKPKWYQEGSWQRFQCPKDVTRHLYESSYQYKVEIVFKTECYGSFKQKVVAKFSGVVKALFRELVVSVSPEEITITGSDLTRTESSRWESCPGVEIIKAVDPNQNAENLHLMQTYKRPSNIDGCMQTVIGHGEVKPSNYKDIYHSLLYIEESEQYHLLSRLNLHGPIYFTDSYTNESVADDTTHYANLGKLFGKLPIGSALSEDTPQGKILLQNVDFVLLCCDHRLPRKVFECAILERCKDFIIAEIPENFVKHFDIQKNQFAKCQVQFVVNTLPFCHLHSALDKFEEFSRLFPVDMMLSDSSSVDSSKPGSRDLLQLNEEQRAVLKMLHGATIDQPPILLIGPFGTGKTMTISSCVIQLLKNRKNKVLICTHSNSAADLYIEGYLHQYVCSAQRNVKLVRLYYKNRWCSTVSNVLLKYALMDSSRRSFRDPTFEDIADADVVVTTLTTAYSLLQLNLPCEFFTHIMIDEAAQAKELETLIPLTLAGSFTKILMGGDYMQINPEVHSVFARQHNLHGSLFERLAQRYHKYHPCKITLTKNYRSHRYLVDYSSDLFYEKRLIAASHQPMHQNWHPLTFLAACGESVQSKYGVGYSNQAEVFETVEFITSLVSNWPEETWGKFDQYSIGVVLPYMEQVMMVRSMLKQGPVKDLRLVSVERVYNVQGKQFRVVIINTVRTHHTCRGIDEDNSADYAFLSNSKLLNTAITRAQSLVVVVGDPFSLCTAGKCRNMWIKFLEDCERNKSLYGVTFAQIQDYMDYMDVNKAYKLNPLALEFTVPNSPAIRQAQAAPSSAHASNFDIAQVSPWTNYLLSYTPIKSFMTDLRESWYRFSSF</sequence>
<dbReference type="InterPro" id="IPR041679">
    <property type="entry name" value="DNA2/NAM7-like_C"/>
</dbReference>
<dbReference type="InterPro" id="IPR045055">
    <property type="entry name" value="DNA2/NAM7-like"/>
</dbReference>
<comment type="caution">
    <text evidence="3">The sequence shown here is derived from an EMBL/GenBank/DDBJ whole genome shotgun (WGS) entry which is preliminary data.</text>
</comment>
<dbReference type="Proteomes" id="UP000593567">
    <property type="component" value="Unassembled WGS sequence"/>
</dbReference>
<evidence type="ECO:0008006" key="5">
    <source>
        <dbReference type="Google" id="ProtNLM"/>
    </source>
</evidence>
<dbReference type="InterPro" id="IPR047187">
    <property type="entry name" value="SF1_C_Upf1"/>
</dbReference>
<keyword evidence="4" id="KW-1185">Reference proteome</keyword>
<dbReference type="PANTHER" id="PTHR10887:SF365">
    <property type="entry name" value="HELICASE WITH ZINC FINGER DOMAIN-RELATED"/>
    <property type="match status" value="1"/>
</dbReference>
<dbReference type="SUPFAM" id="SSF52540">
    <property type="entry name" value="P-loop containing nucleoside triphosphate hydrolases"/>
    <property type="match status" value="1"/>
</dbReference>
<name>A0A7J7JS52_BUGNE</name>
<dbReference type="GO" id="GO:0005829">
    <property type="term" value="C:cytosol"/>
    <property type="evidence" value="ECO:0007669"/>
    <property type="project" value="TreeGrafter"/>
</dbReference>
<dbReference type="PANTHER" id="PTHR10887">
    <property type="entry name" value="DNA2/NAM7 HELICASE FAMILY"/>
    <property type="match status" value="1"/>
</dbReference>
<dbReference type="OrthoDB" id="5988104at2759"/>
<feature type="domain" description="DNA2/NAM7 helicase helicase" evidence="1">
    <location>
        <begin position="507"/>
        <end position="577"/>
    </location>
</feature>
<evidence type="ECO:0000259" key="2">
    <source>
        <dbReference type="Pfam" id="PF13087"/>
    </source>
</evidence>
<dbReference type="InterPro" id="IPR027417">
    <property type="entry name" value="P-loop_NTPase"/>
</dbReference>
<proteinExistence type="predicted"/>
<dbReference type="InterPro" id="IPR041677">
    <property type="entry name" value="DNA2/NAM7_AAA_11"/>
</dbReference>
<dbReference type="AlphaFoldDB" id="A0A7J7JS52"/>
<evidence type="ECO:0000259" key="1">
    <source>
        <dbReference type="Pfam" id="PF13086"/>
    </source>
</evidence>
<dbReference type="GO" id="GO:0004386">
    <property type="term" value="F:helicase activity"/>
    <property type="evidence" value="ECO:0007669"/>
    <property type="project" value="InterPro"/>
</dbReference>
<evidence type="ECO:0000313" key="3">
    <source>
        <dbReference type="EMBL" id="KAF6029172.1"/>
    </source>
</evidence>
<dbReference type="Pfam" id="PF13086">
    <property type="entry name" value="AAA_11"/>
    <property type="match status" value="2"/>
</dbReference>
<feature type="domain" description="DNA2/NAM7 helicase helicase" evidence="1">
    <location>
        <begin position="387"/>
        <end position="493"/>
    </location>
</feature>
<evidence type="ECO:0000313" key="4">
    <source>
        <dbReference type="Proteomes" id="UP000593567"/>
    </source>
</evidence>
<feature type="domain" description="DNA2/NAM7 helicase-like C-terminal" evidence="2">
    <location>
        <begin position="587"/>
        <end position="787"/>
    </location>
</feature>
<dbReference type="EMBL" id="VXIV02001850">
    <property type="protein sequence ID" value="KAF6029172.1"/>
    <property type="molecule type" value="Genomic_DNA"/>
</dbReference>
<gene>
    <name evidence="3" type="ORF">EB796_012518</name>
</gene>
<dbReference type="GO" id="GO:0043186">
    <property type="term" value="C:P granule"/>
    <property type="evidence" value="ECO:0007669"/>
    <property type="project" value="TreeGrafter"/>
</dbReference>